<protein>
    <submittedName>
        <fullName evidence="6">Monosaccharide ABC transporter substrate-binding protein, CUT2 family</fullName>
    </submittedName>
</protein>
<evidence type="ECO:0000313" key="7">
    <source>
        <dbReference type="Proteomes" id="UP000182654"/>
    </source>
</evidence>
<evidence type="ECO:0000313" key="6">
    <source>
        <dbReference type="EMBL" id="SDO53033.1"/>
    </source>
</evidence>
<evidence type="ECO:0000256" key="3">
    <source>
        <dbReference type="ARBA" id="ARBA00022729"/>
    </source>
</evidence>
<dbReference type="EMBL" id="LT629708">
    <property type="protein sequence ID" value="SDO53033.1"/>
    <property type="molecule type" value="Genomic_DNA"/>
</dbReference>
<dbReference type="Pfam" id="PF13407">
    <property type="entry name" value="Peripla_BP_4"/>
    <property type="match status" value="1"/>
</dbReference>
<dbReference type="InterPro" id="IPR025997">
    <property type="entry name" value="SBP_2_dom"/>
</dbReference>
<gene>
    <name evidence="6" type="ORF">SAMN04490184_0791</name>
</gene>
<name>A0ABY0RVP2_9PSED</name>
<dbReference type="InterPro" id="IPR028082">
    <property type="entry name" value="Peripla_BP_I"/>
</dbReference>
<feature type="domain" description="Periplasmic binding protein" evidence="5">
    <location>
        <begin position="48"/>
        <end position="299"/>
    </location>
</feature>
<evidence type="ECO:0000256" key="1">
    <source>
        <dbReference type="ARBA" id="ARBA00004196"/>
    </source>
</evidence>
<comment type="subcellular location">
    <subcellularLocation>
        <location evidence="1">Cell envelope</location>
    </subcellularLocation>
</comment>
<organism evidence="6 7">
    <name type="scientific">Pseudomonas extremorientalis</name>
    <dbReference type="NCBI Taxonomy" id="169669"/>
    <lineage>
        <taxon>Bacteria</taxon>
        <taxon>Pseudomonadati</taxon>
        <taxon>Pseudomonadota</taxon>
        <taxon>Gammaproteobacteria</taxon>
        <taxon>Pseudomonadales</taxon>
        <taxon>Pseudomonadaceae</taxon>
        <taxon>Pseudomonas</taxon>
    </lineage>
</organism>
<keyword evidence="3 4" id="KW-0732">Signal</keyword>
<sequence>MNERLTTTINGVLIMKLATTFAAAAALSLLASSIALAADGKTYKVGAAVYGLKGQFMQNWVRELKEHPAVKDGTVQLTVFDGNYDALTQNNQIENMVTQHYDAILFVPIDTKAGVGTVKQAISNDVVVIASNTKVADAAVPYVGNDDVEGGRLQAQAMVDKLNGKGNVVIIQGPIGQSAQIDREKGELEVLGKHPDIKIIEKKTANWDRAQAMALTEDWLNAHPKGINGVIAQNDDMALGAVQALKSHGLTSKDVPVTSIDGMPDAIQAAKKDEVTTFLQDAQAQSQGALDVALRALAGSDYKPRSVIWERYAKDVQWADGTAKNYILPWVPVTNANADALYKQVSGAK</sequence>
<dbReference type="PANTHER" id="PTHR46847:SF1">
    <property type="entry name" value="D-ALLOSE-BINDING PERIPLASMIC PROTEIN-RELATED"/>
    <property type="match status" value="1"/>
</dbReference>
<dbReference type="PANTHER" id="PTHR46847">
    <property type="entry name" value="D-ALLOSE-BINDING PERIPLASMIC PROTEIN-RELATED"/>
    <property type="match status" value="1"/>
</dbReference>
<reference evidence="6 7" key="1">
    <citation type="submission" date="2016-10" db="EMBL/GenBank/DDBJ databases">
        <authorList>
            <person name="Varghese N."/>
            <person name="Submissions S."/>
        </authorList>
    </citation>
    <scope>NUCLEOTIDE SEQUENCE [LARGE SCALE GENOMIC DNA]</scope>
    <source>
        <strain evidence="6 7">BS2774</strain>
    </source>
</reference>
<evidence type="ECO:0000256" key="4">
    <source>
        <dbReference type="SAM" id="SignalP"/>
    </source>
</evidence>
<feature type="signal peptide" evidence="4">
    <location>
        <begin position="1"/>
        <end position="37"/>
    </location>
</feature>
<keyword evidence="7" id="KW-1185">Reference proteome</keyword>
<dbReference type="SUPFAM" id="SSF53822">
    <property type="entry name" value="Periplasmic binding protein-like I"/>
    <property type="match status" value="1"/>
</dbReference>
<proteinExistence type="inferred from homology"/>
<accession>A0ABY0RVP2</accession>
<evidence type="ECO:0000259" key="5">
    <source>
        <dbReference type="Pfam" id="PF13407"/>
    </source>
</evidence>
<feature type="chain" id="PRO_5047153324" evidence="4">
    <location>
        <begin position="38"/>
        <end position="349"/>
    </location>
</feature>
<dbReference type="CDD" id="cd06313">
    <property type="entry name" value="PBP1_ABC_ThpA_XypA"/>
    <property type="match status" value="1"/>
</dbReference>
<evidence type="ECO:0000256" key="2">
    <source>
        <dbReference type="ARBA" id="ARBA00007639"/>
    </source>
</evidence>
<dbReference type="Gene3D" id="3.40.50.2300">
    <property type="match status" value="2"/>
</dbReference>
<dbReference type="Proteomes" id="UP000182654">
    <property type="component" value="Chromosome I"/>
</dbReference>
<comment type="similarity">
    <text evidence="2">Belongs to the bacterial solute-binding protein 2 family.</text>
</comment>